<feature type="compositionally biased region" description="Polar residues" evidence="12">
    <location>
        <begin position="1727"/>
        <end position="1740"/>
    </location>
</feature>
<evidence type="ECO:0000256" key="4">
    <source>
        <dbReference type="ARBA" id="ARBA00012650"/>
    </source>
</evidence>
<feature type="region of interest" description="Disordered" evidence="12">
    <location>
        <begin position="135"/>
        <end position="157"/>
    </location>
</feature>
<feature type="domain" description="PH" evidence="13">
    <location>
        <begin position="544"/>
        <end position="660"/>
    </location>
</feature>
<comment type="subcellular location">
    <subcellularLocation>
        <location evidence="2">Cytoplasm</location>
    </subcellularLocation>
    <subcellularLocation>
        <location evidence="1">Membrane</location>
        <topology evidence="1">Peripheral membrane protein</topology>
    </subcellularLocation>
</comment>
<feature type="compositionally biased region" description="Basic and acidic residues" evidence="12">
    <location>
        <begin position="446"/>
        <end position="456"/>
    </location>
</feature>
<dbReference type="GO" id="GO:0005737">
    <property type="term" value="C:cytoplasm"/>
    <property type="evidence" value="ECO:0007669"/>
    <property type="project" value="UniProtKB-SubCell"/>
</dbReference>
<dbReference type="InterPro" id="IPR002213">
    <property type="entry name" value="UDP_glucos_trans"/>
</dbReference>
<evidence type="ECO:0000256" key="1">
    <source>
        <dbReference type="ARBA" id="ARBA00004170"/>
    </source>
</evidence>
<feature type="region of interest" description="Disordered" evidence="12">
    <location>
        <begin position="1667"/>
        <end position="1757"/>
    </location>
</feature>
<evidence type="ECO:0000259" key="13">
    <source>
        <dbReference type="PROSITE" id="PS50003"/>
    </source>
</evidence>
<evidence type="ECO:0000256" key="9">
    <source>
        <dbReference type="ARBA" id="ARBA00029843"/>
    </source>
</evidence>
<dbReference type="EMBL" id="CCYA01000243">
    <property type="protein sequence ID" value="CEH14478.1"/>
    <property type="molecule type" value="Genomic_DNA"/>
</dbReference>
<evidence type="ECO:0000256" key="7">
    <source>
        <dbReference type="ARBA" id="ARBA00022679"/>
    </source>
</evidence>
<dbReference type="EC" id="2.4.1.173" evidence="4"/>
<dbReference type="InterPro" id="IPR004276">
    <property type="entry name" value="GlycoTrans_28_N"/>
</dbReference>
<dbReference type="InterPro" id="IPR004182">
    <property type="entry name" value="GRAM"/>
</dbReference>
<sequence length="1757" mass="190345">MSQLINADSNDSQRRREEAELILLNQDHARTTPPDFNSAPTAFGLDHRMKTQGRGSHSDAMEPTDMHAPPSHDAASQFPSLPPSPRLNPTSPSRAGIAGASTISSLAASPLLGSNRSMSSETPLAAVSDLQAARIGSARDPQRQPSVSSLGGSRERAGSIGALPRTFAPLHLDSHHQKDHGDASGLCRVPTTTQIAISTTTGGDDCDEAGIRTRSTTTSTQSDPGLPEAGEHFPILQMLSMMLSMVGSRLVEAEAEADGFSEPDQGVQHDSAATRLEGTSVYGAQSDAEESNDDEYMAKPSAAGPSQPATANAGLLRRRVKRFQGSRSEIWDDTPTPVGSRTPLAASYSAHAAHEARSPHSLTRPSTANRSSRLARGQSSDREADGDAEESNESDLAASTESLAAAGLAPQASKDRAMASRVSSSTESIPPDPSASLHMLSSAVLDRSRPDCHSDSDPDPESPLPHRLATSTADTPLLSADERKQLLAAKLVEIFGLGRTETLLATHQAFLVRGLLLSGHIYLTSDHLLFYAPLPTTHDSSEGDVLQAGALRKKTRRTMRFSKHWAVLGKRALSWYDSHHSPYFPQDHIDLRDIIEIGSSQHSADLQSADDAQPSRTADAATDHASLDFYVQTSYRRFVFSAASQASKATWVAALRSAVMRAQNDGDSVRLSIPLETIVDVEYGGQTGVGPSTSEIAAMPSDSSSSQTASAVPSRDFLCIKTIDGAGEDFAIHEYFFRHKGEPSNLVEVLSDTIEHHNARPRMERRTSSGSVRDTLAGSWQGRTDVGSTRYSSGRGVEISTSSAPIAKSAPAETDAPMATEMLGPKAIPIPPRAAGEISTLPDRDASSETTLPMSQARLSETPRTPNPLGAGTHRYPPASVAGAPPRSLSSSRGARSSLDSTRMLRPHIFPGWMREAGGRLLSVTGPGAERLSAQLAALARQPHRKVQESWSRPLYEADLGFRDWVGASQAPDGSELGDPLWPGNDCDAVRAVESSLDSSVSSNYSLLEGHADQALLAEEADRDHQFRTSFILPKEEALVYHVSASLYRIVPVQGRVFISTRYVCFRSSRMATKTVGRTLMVLPISELVSVAKHNAFRFGQHGLVLMVRGHEELFLEFGSRERRDECMAQIDYRVEELANDVNRVEQGLVSVGDNATKEALMLRDLSQRISIRQGNSSAPTLSGSLGTTSKRADVPFSPTSHSSAASYPSTSLQSFDHARSLHFTFLTIGSRGDVQPFIALGQGLKDAGHRVRIATHLEFKAWIESHGIEFREVGGDPAELMRICVENGTFTVSFLREGVSKFRGWLDDLLKSSWEACQGTDVVIESPSAIAGIHIAEALQKPYYRAFTMIWSRTRAYPHAFAVPTSRAGGNYNYITYVVFDQVFWRASAGQINAWRKTCLGLQPTSLDRLEPHRVPFLYNFSPSVVPKPLDWYEWIDVTGYWFLRRPDGDQSWTPPDDLAAFLKRAKAASRKLVYIGWGSIVVRDAQAMTRCIYEAVRQAGVCAILSKGWSDRLSDRHLQPTEQTSPQPVSPISEDVFEVRSIPHDWLFPQIDAACHHGGAGTTGASLRAGIPTIVKPYFGDQFFWGAQLEALGVGSCVRELTAENLAAALVKATQSPRQIERAKALGEQIRKEDGVKNAIAAIFHHLDYATSLIKLNTRLPGAVEVSTKQPIDQQHSRPDRQPDNEQPAHNLEIALSTTSGSGDMSHSDNLPPRITTAEPDMQGSIASINSGMQTSDAEWSVVSDTDEFAASQSS</sequence>
<keyword evidence="7 14" id="KW-0808">Transferase</keyword>
<keyword evidence="5" id="KW-0963">Cytoplasm</keyword>
<dbReference type="GO" id="GO:0005975">
    <property type="term" value="P:carbohydrate metabolic process"/>
    <property type="evidence" value="ECO:0007669"/>
    <property type="project" value="InterPro"/>
</dbReference>
<dbReference type="InterPro" id="IPR001849">
    <property type="entry name" value="PH_domain"/>
</dbReference>
<evidence type="ECO:0000256" key="12">
    <source>
        <dbReference type="SAM" id="MobiDB-lite"/>
    </source>
</evidence>
<keyword evidence="8" id="KW-0472">Membrane</keyword>
<feature type="compositionally biased region" description="Basic and acidic residues" evidence="12">
    <location>
        <begin position="1677"/>
        <end position="1686"/>
    </location>
</feature>
<dbReference type="Pfam" id="PF06722">
    <property type="entry name" value="EryCIII-like_C"/>
    <property type="match status" value="1"/>
</dbReference>
<feature type="compositionally biased region" description="Low complexity" evidence="12">
    <location>
        <begin position="882"/>
        <end position="899"/>
    </location>
</feature>
<keyword evidence="6" id="KW-0328">Glycosyltransferase</keyword>
<organism evidence="14 15">
    <name type="scientific">Ceraceosorus bombacis</name>
    <dbReference type="NCBI Taxonomy" id="401625"/>
    <lineage>
        <taxon>Eukaryota</taxon>
        <taxon>Fungi</taxon>
        <taxon>Dikarya</taxon>
        <taxon>Basidiomycota</taxon>
        <taxon>Ustilaginomycotina</taxon>
        <taxon>Exobasidiomycetes</taxon>
        <taxon>Ceraceosorales</taxon>
        <taxon>Ceraceosoraceae</taxon>
        <taxon>Ceraceosorus</taxon>
    </lineage>
</organism>
<feature type="region of interest" description="Disordered" evidence="12">
    <location>
        <begin position="823"/>
        <end position="902"/>
    </location>
</feature>
<dbReference type="InterPro" id="IPR010610">
    <property type="entry name" value="EryCIII-like_C"/>
</dbReference>
<feature type="region of interest" description="Disordered" evidence="12">
    <location>
        <begin position="1174"/>
        <end position="1209"/>
    </location>
</feature>
<dbReference type="GO" id="GO:0016125">
    <property type="term" value="P:sterol metabolic process"/>
    <property type="evidence" value="ECO:0007669"/>
    <property type="project" value="TreeGrafter"/>
</dbReference>
<dbReference type="PANTHER" id="PTHR48050:SF25">
    <property type="entry name" value="STEROL 3-BETA-GLUCOSYLTRANSFERASE"/>
    <property type="match status" value="1"/>
</dbReference>
<comment type="similarity">
    <text evidence="3">Belongs to the glycosyltransferase 28 family.</text>
</comment>
<dbReference type="Pfam" id="PF00169">
    <property type="entry name" value="PH"/>
    <property type="match status" value="1"/>
</dbReference>
<dbReference type="FunFam" id="3.40.50.2000:FF:000009">
    <property type="entry name" value="Sterol 3-beta-glucosyltransferase UGT80A2"/>
    <property type="match status" value="1"/>
</dbReference>
<dbReference type="FunFam" id="2.30.29.30:FF:000303">
    <property type="entry name" value="Sterol 3-beta-glucosyltransferase"/>
    <property type="match status" value="1"/>
</dbReference>
<evidence type="ECO:0000313" key="14">
    <source>
        <dbReference type="EMBL" id="CEH14478.1"/>
    </source>
</evidence>
<reference evidence="14 15" key="1">
    <citation type="submission" date="2014-09" db="EMBL/GenBank/DDBJ databases">
        <authorList>
            <person name="Magalhaes I.L.F."/>
            <person name="Oliveira U."/>
            <person name="Santos F.R."/>
            <person name="Vidigal T.H.D.A."/>
            <person name="Brescovit A.D."/>
            <person name="Santos A.J."/>
        </authorList>
    </citation>
    <scope>NUCLEOTIDE SEQUENCE [LARGE SCALE GENOMIC DNA]</scope>
</reference>
<dbReference type="SUPFAM" id="SSF53756">
    <property type="entry name" value="UDP-Glycosyltransferase/glycogen phosphorylase"/>
    <property type="match status" value="1"/>
</dbReference>
<dbReference type="PROSITE" id="PS50003">
    <property type="entry name" value="PH_DOMAIN"/>
    <property type="match status" value="1"/>
</dbReference>
<dbReference type="PANTHER" id="PTHR48050">
    <property type="entry name" value="STEROL 3-BETA-GLUCOSYLTRANSFERASE"/>
    <property type="match status" value="1"/>
</dbReference>
<feature type="compositionally biased region" description="Polar residues" evidence="12">
    <location>
        <begin position="1174"/>
        <end position="1190"/>
    </location>
</feature>
<dbReference type="SMART" id="SM00233">
    <property type="entry name" value="PH"/>
    <property type="match status" value="1"/>
</dbReference>
<feature type="region of interest" description="Disordered" evidence="12">
    <location>
        <begin position="275"/>
        <end position="476"/>
    </location>
</feature>
<evidence type="ECO:0000256" key="8">
    <source>
        <dbReference type="ARBA" id="ARBA00023136"/>
    </source>
</evidence>
<evidence type="ECO:0000256" key="11">
    <source>
        <dbReference type="ARBA" id="ARBA00049453"/>
    </source>
</evidence>
<dbReference type="SMART" id="SM00568">
    <property type="entry name" value="GRAM"/>
    <property type="match status" value="2"/>
</dbReference>
<evidence type="ECO:0000313" key="15">
    <source>
        <dbReference type="Proteomes" id="UP000054845"/>
    </source>
</evidence>
<keyword evidence="15" id="KW-1185">Reference proteome</keyword>
<dbReference type="InterPro" id="IPR050426">
    <property type="entry name" value="Glycosyltransferase_28"/>
</dbReference>
<dbReference type="InterPro" id="IPR011993">
    <property type="entry name" value="PH-like_dom_sf"/>
</dbReference>
<evidence type="ECO:0000256" key="3">
    <source>
        <dbReference type="ARBA" id="ARBA00006962"/>
    </source>
</evidence>
<feature type="compositionally biased region" description="Low complexity" evidence="12">
    <location>
        <begin position="1198"/>
        <end position="1209"/>
    </location>
</feature>
<dbReference type="OrthoDB" id="10261837at2759"/>
<dbReference type="SUPFAM" id="SSF50729">
    <property type="entry name" value="PH domain-like"/>
    <property type="match status" value="1"/>
</dbReference>
<dbReference type="STRING" id="401625.A0A0P1BFK0"/>
<dbReference type="Pfam" id="PF02893">
    <property type="entry name" value="GRAM"/>
    <property type="match status" value="1"/>
</dbReference>
<evidence type="ECO:0000256" key="5">
    <source>
        <dbReference type="ARBA" id="ARBA00022490"/>
    </source>
</evidence>
<dbReference type="CDD" id="cd13216">
    <property type="entry name" value="PH-GRAM2_AGT26"/>
    <property type="match status" value="1"/>
</dbReference>
<dbReference type="GO" id="GO:0016020">
    <property type="term" value="C:membrane"/>
    <property type="evidence" value="ECO:0007669"/>
    <property type="project" value="UniProtKB-SubCell"/>
</dbReference>
<feature type="compositionally biased region" description="Polar residues" evidence="12">
    <location>
        <begin position="848"/>
        <end position="864"/>
    </location>
</feature>
<proteinExistence type="inferred from homology"/>
<dbReference type="Proteomes" id="UP000054845">
    <property type="component" value="Unassembled WGS sequence"/>
</dbReference>
<protein>
    <recommendedName>
        <fullName evidence="4">sterol 3beta-glucosyltransferase</fullName>
        <ecNumber evidence="4">2.4.1.173</ecNumber>
    </recommendedName>
    <alternativeName>
        <fullName evidence="9">Autophagy-related protein 26</fullName>
    </alternativeName>
</protein>
<dbReference type="Gene3D" id="3.40.50.2000">
    <property type="entry name" value="Glycogen Phosphorylase B"/>
    <property type="match status" value="2"/>
</dbReference>
<feature type="region of interest" description="Disordered" evidence="12">
    <location>
        <begin position="24"/>
        <end position="97"/>
    </location>
</feature>
<feature type="region of interest" description="Disordered" evidence="12">
    <location>
        <begin position="759"/>
        <end position="797"/>
    </location>
</feature>
<accession>A0A0P1BFK0</accession>
<feature type="compositionally biased region" description="Polar residues" evidence="12">
    <location>
        <begin position="1698"/>
        <end position="1711"/>
    </location>
</feature>
<dbReference type="FunFam" id="3.40.50.2000:FF:000029">
    <property type="entry name" value="Sterol 3-beta-glucosyltransferase"/>
    <property type="match status" value="1"/>
</dbReference>
<comment type="catalytic activity">
    <reaction evidence="11">
        <text>a sterol + UDP-alpha-D-glucose = a sterol 3-beta-D-glucoside + UDP + H(+)</text>
        <dbReference type="Rhea" id="RHEA:22724"/>
        <dbReference type="ChEBI" id="CHEBI:15378"/>
        <dbReference type="ChEBI" id="CHEBI:15889"/>
        <dbReference type="ChEBI" id="CHEBI:37424"/>
        <dbReference type="ChEBI" id="CHEBI:58223"/>
        <dbReference type="ChEBI" id="CHEBI:58885"/>
        <dbReference type="EC" id="2.4.1.173"/>
    </reaction>
    <physiologicalReaction direction="left-to-right" evidence="11">
        <dbReference type="Rhea" id="RHEA:22725"/>
    </physiologicalReaction>
</comment>
<dbReference type="InterPro" id="IPR048065">
    <property type="entry name" value="ATG26_PH_GRAM2"/>
</dbReference>
<evidence type="ECO:0000256" key="10">
    <source>
        <dbReference type="ARBA" id="ARBA00047886"/>
    </source>
</evidence>
<dbReference type="GO" id="GO:0016906">
    <property type="term" value="F:sterol 3-beta-glucosyltransferase activity"/>
    <property type="evidence" value="ECO:0007669"/>
    <property type="project" value="UniProtKB-EC"/>
</dbReference>
<evidence type="ECO:0000256" key="6">
    <source>
        <dbReference type="ARBA" id="ARBA00022676"/>
    </source>
</evidence>
<dbReference type="Pfam" id="PF03033">
    <property type="entry name" value="Glyco_transf_28"/>
    <property type="match status" value="1"/>
</dbReference>
<dbReference type="CDD" id="cd03784">
    <property type="entry name" value="GT1_Gtf-like"/>
    <property type="match status" value="1"/>
</dbReference>
<feature type="compositionally biased region" description="Polar residues" evidence="12">
    <location>
        <begin position="360"/>
        <end position="372"/>
    </location>
</feature>
<evidence type="ECO:0000256" key="2">
    <source>
        <dbReference type="ARBA" id="ARBA00004496"/>
    </source>
</evidence>
<dbReference type="Gene3D" id="2.30.29.30">
    <property type="entry name" value="Pleckstrin-homology domain (PH domain)/Phosphotyrosine-binding domain (PTB)"/>
    <property type="match status" value="2"/>
</dbReference>
<comment type="catalytic activity">
    <reaction evidence="10">
        <text>ergosterol + UDP-alpha-D-glucose = ergosteryl 3-beta-D-glucoside + UDP + H(+)</text>
        <dbReference type="Rhea" id="RHEA:61836"/>
        <dbReference type="ChEBI" id="CHEBI:15378"/>
        <dbReference type="ChEBI" id="CHEBI:16933"/>
        <dbReference type="ChEBI" id="CHEBI:52973"/>
        <dbReference type="ChEBI" id="CHEBI:58223"/>
        <dbReference type="ChEBI" id="CHEBI:58885"/>
    </reaction>
    <physiologicalReaction direction="left-to-right" evidence="10">
        <dbReference type="Rhea" id="RHEA:61837"/>
    </physiologicalReaction>
</comment>
<feature type="region of interest" description="Disordered" evidence="12">
    <location>
        <begin position="198"/>
        <end position="230"/>
    </location>
</feature>
<name>A0A0P1BFK0_9BASI</name>